<accession>A0ABU6JAK1</accession>
<protein>
    <submittedName>
        <fullName evidence="1">Uncharacterized protein</fullName>
    </submittedName>
</protein>
<evidence type="ECO:0000313" key="2">
    <source>
        <dbReference type="Proteomes" id="UP001352263"/>
    </source>
</evidence>
<gene>
    <name evidence="1" type="ORF">RY831_16055</name>
</gene>
<comment type="caution">
    <text evidence="1">The sequence shown here is derived from an EMBL/GenBank/DDBJ whole genome shotgun (WGS) entry which is preliminary data.</text>
</comment>
<keyword evidence="2" id="KW-1185">Reference proteome</keyword>
<proteinExistence type="predicted"/>
<dbReference type="Proteomes" id="UP001352263">
    <property type="component" value="Unassembled WGS sequence"/>
</dbReference>
<dbReference type="EMBL" id="JAWIIV010000012">
    <property type="protein sequence ID" value="MEC4720677.1"/>
    <property type="molecule type" value="Genomic_DNA"/>
</dbReference>
<sequence length="96" mass="10810">MLKRKNIDKHRPPPSLIHKIGQTLALCRATTFNGQNNFLIKISLSKSLNLKGKNFAFQLGNLLKPAPRLTRSAVKQEFSTKLSTDFVDIGKKPYES</sequence>
<evidence type="ECO:0000313" key="1">
    <source>
        <dbReference type="EMBL" id="MEC4720677.1"/>
    </source>
</evidence>
<name>A0ABU6JAK1_9BURK</name>
<organism evidence="1 2">
    <name type="scientific">Noviherbaspirillum album</name>
    <dbReference type="NCBI Taxonomy" id="3080276"/>
    <lineage>
        <taxon>Bacteria</taxon>
        <taxon>Pseudomonadati</taxon>
        <taxon>Pseudomonadota</taxon>
        <taxon>Betaproteobacteria</taxon>
        <taxon>Burkholderiales</taxon>
        <taxon>Oxalobacteraceae</taxon>
        <taxon>Noviherbaspirillum</taxon>
    </lineage>
</organism>
<reference evidence="1 2" key="1">
    <citation type="submission" date="2023-10" db="EMBL/GenBank/DDBJ databases">
        <title>Noviherbaspirillum sp. CPCC 100848 genome assembly.</title>
        <authorList>
            <person name="Li X.Y."/>
            <person name="Fang X.M."/>
        </authorList>
    </citation>
    <scope>NUCLEOTIDE SEQUENCE [LARGE SCALE GENOMIC DNA]</scope>
    <source>
        <strain evidence="1 2">CPCC 100848</strain>
    </source>
</reference>